<name>A0A8X6WGF4_TRICX</name>
<proteinExistence type="predicted"/>
<comment type="caution">
    <text evidence="2">The sequence shown here is derived from an EMBL/GenBank/DDBJ whole genome shotgun (WGS) entry which is preliminary data.</text>
</comment>
<evidence type="ECO:0000313" key="3">
    <source>
        <dbReference type="Proteomes" id="UP000887159"/>
    </source>
</evidence>
<evidence type="ECO:0000256" key="1">
    <source>
        <dbReference type="SAM" id="MobiDB-lite"/>
    </source>
</evidence>
<reference evidence="2" key="1">
    <citation type="submission" date="2020-08" db="EMBL/GenBank/DDBJ databases">
        <title>Multicomponent nature underlies the extraordinary mechanical properties of spider dragline silk.</title>
        <authorList>
            <person name="Kono N."/>
            <person name="Nakamura H."/>
            <person name="Mori M."/>
            <person name="Yoshida Y."/>
            <person name="Ohtoshi R."/>
            <person name="Malay A.D."/>
            <person name="Moran D.A.P."/>
            <person name="Tomita M."/>
            <person name="Numata K."/>
            <person name="Arakawa K."/>
        </authorList>
    </citation>
    <scope>NUCLEOTIDE SEQUENCE</scope>
</reference>
<dbReference type="AlphaFoldDB" id="A0A8X6WGF4"/>
<gene>
    <name evidence="2" type="ORF">TNCV_2821841</name>
</gene>
<evidence type="ECO:0000313" key="2">
    <source>
        <dbReference type="EMBL" id="GFY34498.1"/>
    </source>
</evidence>
<organism evidence="2 3">
    <name type="scientific">Trichonephila clavipes</name>
    <name type="common">Golden silk orbweaver</name>
    <name type="synonym">Nephila clavipes</name>
    <dbReference type="NCBI Taxonomy" id="2585209"/>
    <lineage>
        <taxon>Eukaryota</taxon>
        <taxon>Metazoa</taxon>
        <taxon>Ecdysozoa</taxon>
        <taxon>Arthropoda</taxon>
        <taxon>Chelicerata</taxon>
        <taxon>Arachnida</taxon>
        <taxon>Araneae</taxon>
        <taxon>Araneomorphae</taxon>
        <taxon>Entelegynae</taxon>
        <taxon>Araneoidea</taxon>
        <taxon>Nephilidae</taxon>
        <taxon>Trichonephila</taxon>
    </lineage>
</organism>
<keyword evidence="3" id="KW-1185">Reference proteome</keyword>
<feature type="compositionally biased region" description="Basic and acidic residues" evidence="1">
    <location>
        <begin position="156"/>
        <end position="166"/>
    </location>
</feature>
<dbReference type="EMBL" id="BMAU01021424">
    <property type="protein sequence ID" value="GFY34498.1"/>
    <property type="molecule type" value="Genomic_DNA"/>
</dbReference>
<protein>
    <submittedName>
        <fullName evidence="2">Uncharacterized protein</fullName>
    </submittedName>
</protein>
<dbReference type="Proteomes" id="UP000887159">
    <property type="component" value="Unassembled WGS sequence"/>
</dbReference>
<accession>A0A8X6WGF4</accession>
<sequence>MFRYGLSVPSHDADVYCAATTAKTGPYIDHLHMQDGSFAKSSFESRARSYQGYVFGASQVSYHPPAPILCRDCGDMRYATDKGTRYNGLIGRVPVYHATGQESLREKKGVAYTKTLINNQRNSNSTFQEAARATGLSKSEDFISEVVDDAPSVKNLTEEEHQERILRKQRAIK</sequence>
<feature type="region of interest" description="Disordered" evidence="1">
    <location>
        <begin position="154"/>
        <end position="173"/>
    </location>
</feature>